<accession>I4WS15</accession>
<dbReference type="RefSeq" id="WP_007511052.1">
    <property type="nucleotide sequence ID" value="NC_020541.1"/>
</dbReference>
<sequence length="193" mass="20256" precursor="true">MRTTGWKRPSWKSGALVAAALFAGGGGVLAVEHPAMSDAQMIASAMHAAPARVAKGATIVAMGADGTLRTLRKGTNGFTCMPDNPSTPGPDPMCMDQNAMEWISAYMAKKTPPAGKLGLMYMLAGGTDASNTDPYAQKPASGNHWIKTGPHVMIVGADPAFYANYPKSADPDTGAPYVMWADTPYEHLMAPIK</sequence>
<dbReference type="STRING" id="666685.R2APBS1_2349"/>
<dbReference type="eggNOG" id="ENOG502ZC6I">
    <property type="taxonomic scope" value="Bacteria"/>
</dbReference>
<dbReference type="EMBL" id="CP003470">
    <property type="protein sequence ID" value="AGG89445.1"/>
    <property type="molecule type" value="Genomic_DNA"/>
</dbReference>
<dbReference type="AlphaFoldDB" id="I4WS15"/>
<accession>M4NF01</accession>
<dbReference type="OrthoDB" id="4760845at2"/>
<dbReference type="Proteomes" id="UP000011859">
    <property type="component" value="Chromosome"/>
</dbReference>
<reference evidence="1 2" key="1">
    <citation type="submission" date="2012-04" db="EMBL/GenBank/DDBJ databases">
        <title>Complete genome of Rhodanobacter sp. 2APBS1.</title>
        <authorList>
            <consortium name="US DOE Joint Genome Institute"/>
            <person name="Huntemann M."/>
            <person name="Wei C.-L."/>
            <person name="Han J."/>
            <person name="Detter J.C."/>
            <person name="Han C."/>
            <person name="Tapia R."/>
            <person name="Munk A.C.C."/>
            <person name="Chen A."/>
            <person name="Krypides N."/>
            <person name="Mavromatis K."/>
            <person name="Markowitz V."/>
            <person name="Szeto E."/>
            <person name="Ivanova N."/>
            <person name="Mikhailova N."/>
            <person name="Ovchinnikova G."/>
            <person name="Pagani I."/>
            <person name="Pati A."/>
            <person name="Goodwin L."/>
            <person name="Peters L."/>
            <person name="Pitluck S."/>
            <person name="Woyke T."/>
            <person name="Prakash O."/>
            <person name="Elkins J."/>
            <person name="Brown S."/>
            <person name="Palumbo A."/>
            <person name="Hemme C."/>
            <person name="Zhou J."/>
            <person name="Watson D."/>
            <person name="Jardine P."/>
            <person name="Kostka J."/>
            <person name="Green S."/>
        </authorList>
    </citation>
    <scope>NUCLEOTIDE SEQUENCE [LARGE SCALE GENOMIC DNA]</scope>
    <source>
        <strain evidence="1 2">2APBS1</strain>
    </source>
</reference>
<protein>
    <submittedName>
        <fullName evidence="1">Uncharacterized protein</fullName>
    </submittedName>
</protein>
<dbReference type="HOGENOM" id="CLU_098121_0_0_6"/>
<organism evidence="1 2">
    <name type="scientific">Rhodanobacter denitrificans</name>
    <dbReference type="NCBI Taxonomy" id="666685"/>
    <lineage>
        <taxon>Bacteria</taxon>
        <taxon>Pseudomonadati</taxon>
        <taxon>Pseudomonadota</taxon>
        <taxon>Gammaproteobacteria</taxon>
        <taxon>Lysobacterales</taxon>
        <taxon>Rhodanobacteraceae</taxon>
        <taxon>Rhodanobacter</taxon>
    </lineage>
</organism>
<evidence type="ECO:0000313" key="1">
    <source>
        <dbReference type="EMBL" id="AGG89445.1"/>
    </source>
</evidence>
<proteinExistence type="predicted"/>
<dbReference type="KEGG" id="rhd:R2APBS1_2349"/>
<name>I4WS15_9GAMM</name>
<dbReference type="PATRIC" id="fig|666685.9.peg.1991"/>
<keyword evidence="2" id="KW-1185">Reference proteome</keyword>
<gene>
    <name evidence="1" type="ORF">R2APBS1_2349</name>
</gene>
<evidence type="ECO:0000313" key="2">
    <source>
        <dbReference type="Proteomes" id="UP000011859"/>
    </source>
</evidence>